<name>A0A3N0CQI9_9ACTN</name>
<gene>
    <name evidence="1" type="ORF">EFK50_01375</name>
</gene>
<dbReference type="RefSeq" id="WP_123225766.1">
    <property type="nucleotide sequence ID" value="NZ_RJSE01000002.1"/>
</dbReference>
<organism evidence="1 2">
    <name type="scientific">Nocardioides marmoriginsengisoli</name>
    <dbReference type="NCBI Taxonomy" id="661483"/>
    <lineage>
        <taxon>Bacteria</taxon>
        <taxon>Bacillati</taxon>
        <taxon>Actinomycetota</taxon>
        <taxon>Actinomycetes</taxon>
        <taxon>Propionibacteriales</taxon>
        <taxon>Nocardioidaceae</taxon>
        <taxon>Nocardioides</taxon>
    </lineage>
</organism>
<dbReference type="AlphaFoldDB" id="A0A3N0CQI9"/>
<sequence>MIAYGANASDTTVHSDGHNVDVFLGSTCVLSFRHENADEAAWQLIQMLTTELGRSFDRID</sequence>
<evidence type="ECO:0000313" key="1">
    <source>
        <dbReference type="EMBL" id="RNL65727.1"/>
    </source>
</evidence>
<protein>
    <submittedName>
        <fullName evidence="1">Uncharacterized protein</fullName>
    </submittedName>
</protein>
<reference evidence="1 2" key="1">
    <citation type="submission" date="2018-11" db="EMBL/GenBank/DDBJ databases">
        <authorList>
            <person name="Li F."/>
        </authorList>
    </citation>
    <scope>NUCLEOTIDE SEQUENCE [LARGE SCALE GENOMIC DNA]</scope>
    <source>
        <strain evidence="1 2">Gsoil 097</strain>
    </source>
</reference>
<comment type="caution">
    <text evidence="1">The sequence shown here is derived from an EMBL/GenBank/DDBJ whole genome shotgun (WGS) entry which is preliminary data.</text>
</comment>
<proteinExistence type="predicted"/>
<keyword evidence="2" id="KW-1185">Reference proteome</keyword>
<accession>A0A3N0CQI9</accession>
<evidence type="ECO:0000313" key="2">
    <source>
        <dbReference type="Proteomes" id="UP000267128"/>
    </source>
</evidence>
<dbReference type="EMBL" id="RJSE01000002">
    <property type="protein sequence ID" value="RNL65727.1"/>
    <property type="molecule type" value="Genomic_DNA"/>
</dbReference>
<dbReference type="Proteomes" id="UP000267128">
    <property type="component" value="Unassembled WGS sequence"/>
</dbReference>